<evidence type="ECO:0000256" key="1">
    <source>
        <dbReference type="SAM" id="SignalP"/>
    </source>
</evidence>
<feature type="chain" id="PRO_5004740351" evidence="1">
    <location>
        <begin position="24"/>
        <end position="293"/>
    </location>
</feature>
<dbReference type="HOGENOM" id="CLU_949655_0_0_14"/>
<dbReference type="AlphaFoldDB" id="V5RJL1"/>
<gene>
    <name evidence="2" type="ORF">SAPIS_v1c08130</name>
</gene>
<name>V5RJL1_SPIAP</name>
<dbReference type="Proteomes" id="UP000018550">
    <property type="component" value="Chromosome"/>
</dbReference>
<reference evidence="2 3" key="1">
    <citation type="journal article" date="2014" name="Genome Announc.">
        <title>Complete Genome Sequence of Spiroplasma apis B31T (ATCC 33834), a Bacterium Associated with May Disease of Honeybees (Apis mellifera).</title>
        <authorList>
            <person name="Ku C."/>
            <person name="Lo W.S."/>
            <person name="Chen L.L."/>
            <person name="Kuo C.H."/>
        </authorList>
    </citation>
    <scope>NUCLEOTIDE SEQUENCE [LARGE SCALE GENOMIC DNA]</scope>
    <source>
        <strain evidence="2">B31</strain>
    </source>
</reference>
<organism evidence="2 3">
    <name type="scientific">Spiroplasma apis B31</name>
    <dbReference type="NCBI Taxonomy" id="1276258"/>
    <lineage>
        <taxon>Bacteria</taxon>
        <taxon>Bacillati</taxon>
        <taxon>Mycoplasmatota</taxon>
        <taxon>Mollicutes</taxon>
        <taxon>Entomoplasmatales</taxon>
        <taxon>Spiroplasmataceae</taxon>
        <taxon>Spiroplasma</taxon>
    </lineage>
</organism>
<proteinExistence type="predicted"/>
<keyword evidence="3" id="KW-1185">Reference proteome</keyword>
<protein>
    <submittedName>
        <fullName evidence="2">Uncharacterized protein</fullName>
    </submittedName>
</protein>
<keyword evidence="1" id="KW-0732">Signal</keyword>
<dbReference type="STRING" id="1276258.SAPIS_v1c08130"/>
<dbReference type="OrthoDB" id="389042at2"/>
<dbReference type="EMBL" id="CP006682">
    <property type="protein sequence ID" value="AHB36658.1"/>
    <property type="molecule type" value="Genomic_DNA"/>
</dbReference>
<dbReference type="KEGG" id="sapi:SAPIS_v1c08130"/>
<sequence length="293" mass="34420">MKKWLKIMFAMNFSVSLSGLISASTKVVDNEAQEFLKNGDIDLYSHYDFIKNKNPNVYIEENIKEIVEDNFQDYTIGKKILNSTEFIVENCSDYSVTLTFRDKDGYYCLGHPVTIKFDVFLYNYDRINNFIKLIEKTKMELVLPVLKKNEQDFNNLISKDVKEKFNKLANKRIFLNDEKNFFDYLVFDHSICITNNGSFLKADFLNSSIVKFNYKLNTDFLNDNTFKSEKIFKEEDPSKAFGKILSKYTGLDLNEKHYEKYFEIIGNTTTHIEIKLNENFFTGQILVIKLLKC</sequence>
<accession>V5RJL1</accession>
<dbReference type="RefSeq" id="WP_023789965.1">
    <property type="nucleotide sequence ID" value="NC_022998.1"/>
</dbReference>
<evidence type="ECO:0000313" key="2">
    <source>
        <dbReference type="EMBL" id="AHB36658.1"/>
    </source>
</evidence>
<dbReference type="PATRIC" id="fig|1276258.3.peg.834"/>
<evidence type="ECO:0000313" key="3">
    <source>
        <dbReference type="Proteomes" id="UP000018550"/>
    </source>
</evidence>
<feature type="signal peptide" evidence="1">
    <location>
        <begin position="1"/>
        <end position="23"/>
    </location>
</feature>